<accession>A0A1Y2G155</accession>
<gene>
    <name evidence="2" type="ORF">BCR35DRAFT_299196</name>
</gene>
<sequence length="470" mass="51973">MLPPAESTRMVYSKSKDALLPAQPPSSLRNAADSDSEEEPEAFFDCSDDLEEQPAPICRSLPVELLDLIFAQVGEDTKTLSACSLVSRAWGESARRKLFGCPLGVTDEESLRRVRNLLDSNRSLARSVRAVDLSNQQGRYRVSKLNEVFRRAAGVLRLTPNVTDITMLHVALSQLVRQKFFGTLRVLPIKDATFYSTGWSRTGSLNVAGEAPEIDALAHALVAWRSLKYLTLSGYVSYPQLLTSASPPVHAFPSYRLQGLRLVSCELQAPTLLWLLGSSGSSLRQLTLSATSGLDSEVLSHIFKLVGPTLEQLSLSLDRDDFTVPRPDMLDPTILAPLLNLKVIMLSTDQMFGDDVLAQLALLPRLESATLAFLTAFRHSSVDAFLANDLHTLDSLVLDTWDSMDIWNDSQRYHVAKLCTSKGIAFSLNGLTQEAIEDAWFGLDVGECWTVLEDQVWPTARCRWASDRSL</sequence>
<organism evidence="2 3">
    <name type="scientific">Leucosporidium creatinivorum</name>
    <dbReference type="NCBI Taxonomy" id="106004"/>
    <lineage>
        <taxon>Eukaryota</taxon>
        <taxon>Fungi</taxon>
        <taxon>Dikarya</taxon>
        <taxon>Basidiomycota</taxon>
        <taxon>Pucciniomycotina</taxon>
        <taxon>Microbotryomycetes</taxon>
        <taxon>Leucosporidiales</taxon>
        <taxon>Leucosporidium</taxon>
    </lineage>
</organism>
<evidence type="ECO:0000256" key="1">
    <source>
        <dbReference type="SAM" id="MobiDB-lite"/>
    </source>
</evidence>
<dbReference type="Proteomes" id="UP000193467">
    <property type="component" value="Unassembled WGS sequence"/>
</dbReference>
<keyword evidence="3" id="KW-1185">Reference proteome</keyword>
<dbReference type="OrthoDB" id="2522283at2759"/>
<name>A0A1Y2G155_9BASI</name>
<dbReference type="AlphaFoldDB" id="A0A1Y2G155"/>
<proteinExistence type="predicted"/>
<dbReference type="InParanoid" id="A0A1Y2G155"/>
<dbReference type="STRING" id="106004.A0A1Y2G155"/>
<dbReference type="InterPro" id="IPR036047">
    <property type="entry name" value="F-box-like_dom_sf"/>
</dbReference>
<reference evidence="2 3" key="1">
    <citation type="submission" date="2016-07" db="EMBL/GenBank/DDBJ databases">
        <title>Pervasive Adenine N6-methylation of Active Genes in Fungi.</title>
        <authorList>
            <consortium name="DOE Joint Genome Institute"/>
            <person name="Mondo S.J."/>
            <person name="Dannebaum R.O."/>
            <person name="Kuo R.C."/>
            <person name="Labutti K."/>
            <person name="Haridas S."/>
            <person name="Kuo A."/>
            <person name="Salamov A."/>
            <person name="Ahrendt S.R."/>
            <person name="Lipzen A."/>
            <person name="Sullivan W."/>
            <person name="Andreopoulos W.B."/>
            <person name="Clum A."/>
            <person name="Lindquist E."/>
            <person name="Daum C."/>
            <person name="Ramamoorthy G.K."/>
            <person name="Gryganskyi A."/>
            <person name="Culley D."/>
            <person name="Magnuson J.K."/>
            <person name="James T.Y."/>
            <person name="O'Malley M.A."/>
            <person name="Stajich J.E."/>
            <person name="Spatafora J.W."/>
            <person name="Visel A."/>
            <person name="Grigoriev I.V."/>
        </authorList>
    </citation>
    <scope>NUCLEOTIDE SEQUENCE [LARGE SCALE GENOMIC DNA]</scope>
    <source>
        <strain evidence="2 3">62-1032</strain>
    </source>
</reference>
<dbReference type="SUPFAM" id="SSF52047">
    <property type="entry name" value="RNI-like"/>
    <property type="match status" value="1"/>
</dbReference>
<feature type="region of interest" description="Disordered" evidence="1">
    <location>
        <begin position="1"/>
        <end position="40"/>
    </location>
</feature>
<protein>
    <submittedName>
        <fullName evidence="2">Uncharacterized protein</fullName>
    </submittedName>
</protein>
<evidence type="ECO:0000313" key="3">
    <source>
        <dbReference type="Proteomes" id="UP000193467"/>
    </source>
</evidence>
<evidence type="ECO:0000313" key="2">
    <source>
        <dbReference type="EMBL" id="ORY90647.1"/>
    </source>
</evidence>
<dbReference type="EMBL" id="MCGR01000003">
    <property type="protein sequence ID" value="ORY90647.1"/>
    <property type="molecule type" value="Genomic_DNA"/>
</dbReference>
<comment type="caution">
    <text evidence="2">The sequence shown here is derived from an EMBL/GenBank/DDBJ whole genome shotgun (WGS) entry which is preliminary data.</text>
</comment>
<dbReference type="SUPFAM" id="SSF81383">
    <property type="entry name" value="F-box domain"/>
    <property type="match status" value="1"/>
</dbReference>
<dbReference type="InterPro" id="IPR032675">
    <property type="entry name" value="LRR_dom_sf"/>
</dbReference>
<dbReference type="Gene3D" id="3.80.10.10">
    <property type="entry name" value="Ribonuclease Inhibitor"/>
    <property type="match status" value="1"/>
</dbReference>